<dbReference type="Proteomes" id="UP001180825">
    <property type="component" value="Unassembled WGS sequence"/>
</dbReference>
<comment type="caution">
    <text evidence="1">The sequence shown here is derived from an EMBL/GenBank/DDBJ whole genome shotgun (WGS) entry which is preliminary data.</text>
</comment>
<organism evidence="1 2">
    <name type="scientific">Roseateles asaccharophilus</name>
    <dbReference type="NCBI Taxonomy" id="582607"/>
    <lineage>
        <taxon>Bacteria</taxon>
        <taxon>Pseudomonadati</taxon>
        <taxon>Pseudomonadota</taxon>
        <taxon>Betaproteobacteria</taxon>
        <taxon>Burkholderiales</taxon>
        <taxon>Sphaerotilaceae</taxon>
        <taxon>Roseateles</taxon>
    </lineage>
</organism>
<reference evidence="1 2" key="1">
    <citation type="submission" date="2023-07" db="EMBL/GenBank/DDBJ databases">
        <title>Sorghum-associated microbial communities from plants grown in Nebraska, USA.</title>
        <authorList>
            <person name="Schachtman D."/>
        </authorList>
    </citation>
    <scope>NUCLEOTIDE SEQUENCE [LARGE SCALE GENOMIC DNA]</scope>
    <source>
        <strain evidence="1 2">BE316</strain>
    </source>
</reference>
<name>A0ABU2A3U8_9BURK</name>
<gene>
    <name evidence="1" type="ORF">J2X21_000309</name>
</gene>
<dbReference type="EMBL" id="JAVDXV010000001">
    <property type="protein sequence ID" value="MDR7331197.1"/>
    <property type="molecule type" value="Genomic_DNA"/>
</dbReference>
<accession>A0ABU2A3U8</accession>
<evidence type="ECO:0000313" key="2">
    <source>
        <dbReference type="Proteomes" id="UP001180825"/>
    </source>
</evidence>
<sequence length="111" mass="12652">MNIMFHRLYCSSGNTLEVEEYVCYSELDDDGYWMRYVEITADGKALRYSREHLADSHGVLPEGTWDDQETAAREYGTMTPITDRLFEAVWAATRCVNDVQPFAPAGGFAVR</sequence>
<proteinExistence type="predicted"/>
<dbReference type="RefSeq" id="WP_310324017.1">
    <property type="nucleotide sequence ID" value="NZ_JAVDXV010000001.1"/>
</dbReference>
<protein>
    <submittedName>
        <fullName evidence="1">Uncharacterized protein</fullName>
    </submittedName>
</protein>
<evidence type="ECO:0000313" key="1">
    <source>
        <dbReference type="EMBL" id="MDR7331197.1"/>
    </source>
</evidence>
<keyword evidence="2" id="KW-1185">Reference proteome</keyword>